<gene>
    <name evidence="1" type="ORF">LZ24_03362</name>
</gene>
<keyword evidence="2" id="KW-1185">Reference proteome</keyword>
<dbReference type="Proteomes" id="UP000318307">
    <property type="component" value="Unassembled WGS sequence"/>
</dbReference>
<organism evidence="1 2">
    <name type="scientific">Desulfobotulus alkaliphilus</name>
    <dbReference type="NCBI Taxonomy" id="622671"/>
    <lineage>
        <taxon>Bacteria</taxon>
        <taxon>Pseudomonadati</taxon>
        <taxon>Thermodesulfobacteriota</taxon>
        <taxon>Desulfobacteria</taxon>
        <taxon>Desulfobacterales</taxon>
        <taxon>Desulfobacteraceae</taxon>
        <taxon>Desulfobotulus</taxon>
    </lineage>
</organism>
<name>A0A562R074_9BACT</name>
<evidence type="ECO:0000313" key="2">
    <source>
        <dbReference type="Proteomes" id="UP000318307"/>
    </source>
</evidence>
<reference evidence="1 2" key="1">
    <citation type="submission" date="2019-07" db="EMBL/GenBank/DDBJ databases">
        <title>Genome sequencing of 100 strains of the haloalkaliphilic chemolithoautotrophic sulfur-oxidizing bacterium Thioalkalivibrio.</title>
        <authorList>
            <person name="Muyzer G."/>
        </authorList>
    </citation>
    <scope>NUCLEOTIDE SEQUENCE [LARGE SCALE GENOMIC DNA]</scope>
    <source>
        <strain evidence="1 2">ASO4-4</strain>
    </source>
</reference>
<comment type="caution">
    <text evidence="1">The sequence shown here is derived from an EMBL/GenBank/DDBJ whole genome shotgun (WGS) entry which is preliminary data.</text>
</comment>
<dbReference type="AlphaFoldDB" id="A0A562R074"/>
<sequence length="42" mass="4997">MEKEKDKEGVRWFIRWFIRWLKSLLKYHRGSVAKVGGGFGLS</sequence>
<dbReference type="EMBL" id="VLLC01000059">
    <property type="protein sequence ID" value="TWI62465.1"/>
    <property type="molecule type" value="Genomic_DNA"/>
</dbReference>
<protein>
    <submittedName>
        <fullName evidence="1">Uncharacterized protein</fullName>
    </submittedName>
</protein>
<proteinExistence type="predicted"/>
<accession>A0A562R074</accession>
<evidence type="ECO:0000313" key="1">
    <source>
        <dbReference type="EMBL" id="TWI62465.1"/>
    </source>
</evidence>